<evidence type="ECO:0000313" key="1">
    <source>
        <dbReference type="EMBL" id="MPN23916.1"/>
    </source>
</evidence>
<accession>A0A645GCQ9</accession>
<dbReference type="AlphaFoldDB" id="A0A645GCQ9"/>
<name>A0A645GCQ9_9ZZZZ</name>
<protein>
    <submittedName>
        <fullName evidence="1">Uncharacterized protein</fullName>
    </submittedName>
</protein>
<dbReference type="EMBL" id="VSSQ01072565">
    <property type="protein sequence ID" value="MPN23916.1"/>
    <property type="molecule type" value="Genomic_DNA"/>
</dbReference>
<sequence length="126" mass="14553">MSQFGTHAVLFSAKEFIDKINGFLHEHKIGASYRKVEYCDLIKKYDIFDLVGEDNIFSPFFRKDTKYKIQNEWRTILISDENTLISNNEDHFIMDLGELVSANIIEIPGLSLIISETDKCDSDQVI</sequence>
<gene>
    <name evidence="1" type="ORF">SDC9_171309</name>
</gene>
<reference evidence="1" key="1">
    <citation type="submission" date="2019-08" db="EMBL/GenBank/DDBJ databases">
        <authorList>
            <person name="Kucharzyk K."/>
            <person name="Murdoch R.W."/>
            <person name="Higgins S."/>
            <person name="Loffler F."/>
        </authorList>
    </citation>
    <scope>NUCLEOTIDE SEQUENCE</scope>
</reference>
<comment type="caution">
    <text evidence="1">The sequence shown here is derived from an EMBL/GenBank/DDBJ whole genome shotgun (WGS) entry which is preliminary data.</text>
</comment>
<proteinExistence type="predicted"/>
<organism evidence="1">
    <name type="scientific">bioreactor metagenome</name>
    <dbReference type="NCBI Taxonomy" id="1076179"/>
    <lineage>
        <taxon>unclassified sequences</taxon>
        <taxon>metagenomes</taxon>
        <taxon>ecological metagenomes</taxon>
    </lineage>
</organism>